<accession>A0A0D2B330</accession>
<keyword evidence="1 4" id="KW-0853">WD repeat</keyword>
<feature type="repeat" description="WD" evidence="4">
    <location>
        <begin position="323"/>
        <end position="362"/>
    </location>
</feature>
<dbReference type="Proteomes" id="UP000053259">
    <property type="component" value="Unassembled WGS sequence"/>
</dbReference>
<dbReference type="InParanoid" id="A0A0D2B330"/>
<evidence type="ECO:0000256" key="5">
    <source>
        <dbReference type="SAM" id="MobiDB-lite"/>
    </source>
</evidence>
<dbReference type="InterPro" id="IPR024977">
    <property type="entry name" value="Apc4-like_WD40_dom"/>
</dbReference>
<evidence type="ECO:0000313" key="8">
    <source>
        <dbReference type="Proteomes" id="UP000053259"/>
    </source>
</evidence>
<dbReference type="GO" id="GO:0030864">
    <property type="term" value="C:cortical actin cytoskeleton"/>
    <property type="evidence" value="ECO:0007669"/>
    <property type="project" value="TreeGrafter"/>
</dbReference>
<dbReference type="VEuPathDB" id="FungiDB:PV09_03577"/>
<feature type="compositionally biased region" description="Polar residues" evidence="5">
    <location>
        <begin position="12"/>
        <end position="24"/>
    </location>
</feature>
<dbReference type="FunCoup" id="A0A0D2B330">
    <property type="interactions" value="753"/>
</dbReference>
<dbReference type="EMBL" id="KN847537">
    <property type="protein sequence ID" value="KIW05719.1"/>
    <property type="molecule type" value="Genomic_DNA"/>
</dbReference>
<dbReference type="InterPro" id="IPR020472">
    <property type="entry name" value="WD40_PAC1"/>
</dbReference>
<dbReference type="GO" id="GO:0030042">
    <property type="term" value="P:actin filament depolymerization"/>
    <property type="evidence" value="ECO:0007669"/>
    <property type="project" value="TreeGrafter"/>
</dbReference>
<evidence type="ECO:0000313" key="7">
    <source>
        <dbReference type="EMBL" id="KIW05719.1"/>
    </source>
</evidence>
<dbReference type="GO" id="GO:0051015">
    <property type="term" value="F:actin filament binding"/>
    <property type="evidence" value="ECO:0007669"/>
    <property type="project" value="TreeGrafter"/>
</dbReference>
<evidence type="ECO:0000256" key="1">
    <source>
        <dbReference type="ARBA" id="ARBA00022574"/>
    </source>
</evidence>
<keyword evidence="8" id="KW-1185">Reference proteome</keyword>
<dbReference type="FunFam" id="2.130.10.10:FF:000102">
    <property type="entry name" value="Actin-interacting protein 1"/>
    <property type="match status" value="1"/>
</dbReference>
<sequence>MSIKSQAIWAASPSTTRGQPTPLSSDAKGERIAYASNKSIFLRSIDNPAVSTQYTSHTTQTTVARFSPSGYYVASGDVSGMVRVWDAVGEDMITKGEYGIIAGRINDIAWDGDSQRIIAVGEGKERMGHCITWDSGNSVGEISGHSSQINCVSIRQQRPLRAATGSDDTQLCFFHGAPFKFNTSNRGQHDRFVFGTQFSPDGSTLVSVGADKKIWLYDGKTGEPKTQIGQNVHTGSIFGVSFAKDSKRFVTASADQTVRVWDIETGKNTQTWRMGEEGVVSVPDQQVGVVWPAGRSDGLIISVDLDGNLNYLVEGSTKPTRVITGHQKSITAAAISDKTFYTGSFEGRVCAWDLATGTAEKIDGDTHTNYVSGITSDPKQDRVYSVGWDDTLRCISAKTFVAGVGSIGGQPKGVASAKGYTYTATREAIVVFKDNEKVSSFPSHGATAIAAINDTLAVGHDDKSVRIFSLSSPEQPSPVDKDLRKPTAAISTLSFSPNGTYLAAGVSNGKIIVYKTADWSVATDRWSAHTGRVTSIAWDAKEENAVSGSLDTNVFVWSLKDPGRRVKALNAHKDGVNGVGWPEPGKVVTTGGDASVKIWKVDV</sequence>
<dbReference type="GeneID" id="27311550"/>
<proteinExistence type="inferred from homology"/>
<feature type="domain" description="Anaphase-promoting complex subunit 4-like WD40" evidence="6">
    <location>
        <begin position="454"/>
        <end position="539"/>
    </location>
</feature>
<name>A0A0D2B330_9PEZI</name>
<organism evidence="7 8">
    <name type="scientific">Verruconis gallopava</name>
    <dbReference type="NCBI Taxonomy" id="253628"/>
    <lineage>
        <taxon>Eukaryota</taxon>
        <taxon>Fungi</taxon>
        <taxon>Dikarya</taxon>
        <taxon>Ascomycota</taxon>
        <taxon>Pezizomycotina</taxon>
        <taxon>Dothideomycetes</taxon>
        <taxon>Pleosporomycetidae</taxon>
        <taxon>Venturiales</taxon>
        <taxon>Sympoventuriaceae</taxon>
        <taxon>Verruconis</taxon>
    </lineage>
</organism>
<gene>
    <name evidence="7" type="ORF">PV09_03577</name>
</gene>
<evidence type="ECO:0000256" key="3">
    <source>
        <dbReference type="ARBA" id="ARBA00038366"/>
    </source>
</evidence>
<dbReference type="OrthoDB" id="2306at2759"/>
<dbReference type="AlphaFoldDB" id="A0A0D2B330"/>
<dbReference type="Gene3D" id="2.130.10.10">
    <property type="entry name" value="YVTN repeat-like/Quinoprotein amine dehydrogenase"/>
    <property type="match status" value="2"/>
</dbReference>
<dbReference type="FunFam" id="2.130.10.10:FF:000167">
    <property type="entry name" value="Actin-interacting protein 1"/>
    <property type="match status" value="1"/>
</dbReference>
<dbReference type="SUPFAM" id="SSF50978">
    <property type="entry name" value="WD40 repeat-like"/>
    <property type="match status" value="1"/>
</dbReference>
<feature type="repeat" description="WD" evidence="4">
    <location>
        <begin position="526"/>
        <end position="560"/>
    </location>
</feature>
<dbReference type="CDD" id="cd00200">
    <property type="entry name" value="WD40"/>
    <property type="match status" value="1"/>
</dbReference>
<evidence type="ECO:0000256" key="4">
    <source>
        <dbReference type="PROSITE-ProRule" id="PRU00221"/>
    </source>
</evidence>
<dbReference type="InterPro" id="IPR015943">
    <property type="entry name" value="WD40/YVTN_repeat-like_dom_sf"/>
</dbReference>
<keyword evidence="2" id="KW-0677">Repeat</keyword>
<feature type="repeat" description="WD" evidence="4">
    <location>
        <begin position="186"/>
        <end position="227"/>
    </location>
</feature>
<feature type="region of interest" description="Disordered" evidence="5">
    <location>
        <begin position="1"/>
        <end position="27"/>
    </location>
</feature>
<feature type="repeat" description="WD" evidence="4">
    <location>
        <begin position="230"/>
        <end position="271"/>
    </location>
</feature>
<feature type="repeat" description="WD" evidence="4">
    <location>
        <begin position="54"/>
        <end position="95"/>
    </location>
</feature>
<dbReference type="STRING" id="253628.A0A0D2B330"/>
<dbReference type="PANTHER" id="PTHR19856">
    <property type="entry name" value="WD-REPEATCONTAINING PROTEIN WDR1"/>
    <property type="match status" value="1"/>
</dbReference>
<protein>
    <recommendedName>
        <fullName evidence="6">Anaphase-promoting complex subunit 4-like WD40 domain-containing protein</fullName>
    </recommendedName>
</protein>
<dbReference type="PRINTS" id="PR00320">
    <property type="entry name" value="GPROTEINBRPT"/>
</dbReference>
<reference evidence="7 8" key="1">
    <citation type="submission" date="2015-01" db="EMBL/GenBank/DDBJ databases">
        <title>The Genome Sequence of Ochroconis gallopava CBS43764.</title>
        <authorList>
            <consortium name="The Broad Institute Genomics Platform"/>
            <person name="Cuomo C."/>
            <person name="de Hoog S."/>
            <person name="Gorbushina A."/>
            <person name="Stielow B."/>
            <person name="Teixiera M."/>
            <person name="Abouelleil A."/>
            <person name="Chapman S.B."/>
            <person name="Priest M."/>
            <person name="Young S.K."/>
            <person name="Wortman J."/>
            <person name="Nusbaum C."/>
            <person name="Birren B."/>
        </authorList>
    </citation>
    <scope>NUCLEOTIDE SEQUENCE [LARGE SCALE GENOMIC DNA]</scope>
    <source>
        <strain evidence="7 8">CBS 43764</strain>
    </source>
</reference>
<dbReference type="Pfam" id="PF00400">
    <property type="entry name" value="WD40"/>
    <property type="match status" value="6"/>
</dbReference>
<dbReference type="PROSITE" id="PS50082">
    <property type="entry name" value="WD_REPEATS_2"/>
    <property type="match status" value="6"/>
</dbReference>
<dbReference type="InterPro" id="IPR001680">
    <property type="entry name" value="WD40_rpt"/>
</dbReference>
<evidence type="ECO:0000256" key="2">
    <source>
        <dbReference type="ARBA" id="ARBA00022737"/>
    </source>
</evidence>
<comment type="similarity">
    <text evidence="3">Belongs to the WD repeat AIP1 family.</text>
</comment>
<dbReference type="HOGENOM" id="CLU_015246_1_0_1"/>
<dbReference type="PANTHER" id="PTHR19856:SF0">
    <property type="entry name" value="WD REPEAT-CONTAINING PROTEIN 1"/>
    <property type="match status" value="1"/>
</dbReference>
<evidence type="ECO:0000259" key="6">
    <source>
        <dbReference type="Pfam" id="PF12894"/>
    </source>
</evidence>
<feature type="repeat" description="WD" evidence="4">
    <location>
        <begin position="569"/>
        <end position="603"/>
    </location>
</feature>
<dbReference type="InterPro" id="IPR036322">
    <property type="entry name" value="WD40_repeat_dom_sf"/>
</dbReference>
<dbReference type="PROSITE" id="PS50294">
    <property type="entry name" value="WD_REPEATS_REGION"/>
    <property type="match status" value="4"/>
</dbReference>
<dbReference type="Pfam" id="PF12894">
    <property type="entry name" value="ANAPC4_WD40"/>
    <property type="match status" value="1"/>
</dbReference>
<dbReference type="SMART" id="SM00320">
    <property type="entry name" value="WD40"/>
    <property type="match status" value="11"/>
</dbReference>
<dbReference type="RefSeq" id="XP_016215588.1">
    <property type="nucleotide sequence ID" value="XM_016356795.1"/>
</dbReference>